<feature type="domain" description="HAMP" evidence="13">
    <location>
        <begin position="198"/>
        <end position="251"/>
    </location>
</feature>
<evidence type="ECO:0000256" key="10">
    <source>
        <dbReference type="ARBA" id="ARBA00023136"/>
    </source>
</evidence>
<dbReference type="GO" id="GO:0005524">
    <property type="term" value="F:ATP binding"/>
    <property type="evidence" value="ECO:0007669"/>
    <property type="project" value="UniProtKB-KW"/>
</dbReference>
<keyword evidence="6 11" id="KW-0812">Transmembrane</keyword>
<dbReference type="InterPro" id="IPR004358">
    <property type="entry name" value="Sig_transdc_His_kin-like_C"/>
</dbReference>
<sequence length="474" mass="51249">MALPFDRFLRLPRSLLGRLLLASIGALLGLMLLLGAAVVVLLRVQTEPFSWEGASKQEDHLEQAMRFDAGGRLIAIDSSADARSALDALTKDIAYQVLDSAGREVFASPEGSALEVLRRMPVEGSRGVTRIANGAVALQVMTSIVERGGGRYLVRNARSERLAIGIRTHGGALFYGTAVFTSLLAILIFSTIAWWTGRRALQPLEEASEAAAAIRPGNLTQRVESRNLPSEVAPLVEAFNSALGRLEQGYRVQQDFLAAAAHELKTPLTLMRAEIELGNVINGDLLLKDIDLMAIHVQQLLQLAEVSEIQNFQFELLSVREVVEEAMAYLARSAESQNVYLSLAQGAAPSPIEADRGALLTLVKNLVENAIHHSPAGGVITIRLSQTCLSVSDEGPGVAEQDVPRLFTRFWRGGRAPYQGAGLGLSICRQIATAHGWSLGYQDNSSGTGAEFRVLFGPLPVDRTDGQRNSERPL</sequence>
<keyword evidence="15" id="KW-1185">Reference proteome</keyword>
<evidence type="ECO:0000313" key="15">
    <source>
        <dbReference type="Proteomes" id="UP001285263"/>
    </source>
</evidence>
<dbReference type="Pfam" id="PF02518">
    <property type="entry name" value="HATPase_c"/>
    <property type="match status" value="1"/>
</dbReference>
<protein>
    <recommendedName>
        <fullName evidence="3">histidine kinase</fullName>
        <ecNumber evidence="3">2.7.13.3</ecNumber>
    </recommendedName>
</protein>
<dbReference type="PANTHER" id="PTHR45436:SF15">
    <property type="entry name" value="SENSOR HISTIDINE KINASE CUSS"/>
    <property type="match status" value="1"/>
</dbReference>
<dbReference type="PRINTS" id="PR00344">
    <property type="entry name" value="BCTRLSENSOR"/>
</dbReference>
<keyword evidence="5" id="KW-0808">Transferase</keyword>
<dbReference type="SUPFAM" id="SSF55874">
    <property type="entry name" value="ATPase domain of HSP90 chaperone/DNA topoisomerase II/histidine kinase"/>
    <property type="match status" value="1"/>
</dbReference>
<dbReference type="PANTHER" id="PTHR45436">
    <property type="entry name" value="SENSOR HISTIDINE KINASE YKOH"/>
    <property type="match status" value="1"/>
</dbReference>
<dbReference type="PROSITE" id="PS50885">
    <property type="entry name" value="HAMP"/>
    <property type="match status" value="1"/>
</dbReference>
<dbReference type="Gene3D" id="1.10.287.130">
    <property type="match status" value="1"/>
</dbReference>
<feature type="transmembrane region" description="Helical" evidence="11">
    <location>
        <begin position="20"/>
        <end position="42"/>
    </location>
</feature>
<dbReference type="InterPro" id="IPR036097">
    <property type="entry name" value="HisK_dim/P_sf"/>
</dbReference>
<evidence type="ECO:0000256" key="1">
    <source>
        <dbReference type="ARBA" id="ARBA00000085"/>
    </source>
</evidence>
<evidence type="ECO:0000256" key="4">
    <source>
        <dbReference type="ARBA" id="ARBA00022553"/>
    </source>
</evidence>
<keyword evidence="4" id="KW-0597">Phosphoprotein</keyword>
<dbReference type="EC" id="2.7.13.3" evidence="3"/>
<dbReference type="InterPro" id="IPR003660">
    <property type="entry name" value="HAMP_dom"/>
</dbReference>
<accession>A0ABU5DA72</accession>
<proteinExistence type="predicted"/>
<evidence type="ECO:0000256" key="7">
    <source>
        <dbReference type="ARBA" id="ARBA00022777"/>
    </source>
</evidence>
<evidence type="ECO:0000256" key="2">
    <source>
        <dbReference type="ARBA" id="ARBA00004141"/>
    </source>
</evidence>
<evidence type="ECO:0000259" key="13">
    <source>
        <dbReference type="PROSITE" id="PS50885"/>
    </source>
</evidence>
<evidence type="ECO:0000256" key="11">
    <source>
        <dbReference type="SAM" id="Phobius"/>
    </source>
</evidence>
<organism evidence="14 15">
    <name type="scientific">Roseateles agri</name>
    <dbReference type="NCBI Taxonomy" id="3098619"/>
    <lineage>
        <taxon>Bacteria</taxon>
        <taxon>Pseudomonadati</taxon>
        <taxon>Pseudomonadota</taxon>
        <taxon>Betaproteobacteria</taxon>
        <taxon>Burkholderiales</taxon>
        <taxon>Sphaerotilaceae</taxon>
        <taxon>Roseateles</taxon>
    </lineage>
</organism>
<dbReference type="InterPro" id="IPR005467">
    <property type="entry name" value="His_kinase_dom"/>
</dbReference>
<comment type="subcellular location">
    <subcellularLocation>
        <location evidence="2">Membrane</location>
        <topology evidence="2">Multi-pass membrane protein</topology>
    </subcellularLocation>
</comment>
<evidence type="ECO:0000256" key="3">
    <source>
        <dbReference type="ARBA" id="ARBA00012438"/>
    </source>
</evidence>
<dbReference type="Pfam" id="PF00672">
    <property type="entry name" value="HAMP"/>
    <property type="match status" value="1"/>
</dbReference>
<dbReference type="PROSITE" id="PS50109">
    <property type="entry name" value="HIS_KIN"/>
    <property type="match status" value="1"/>
</dbReference>
<feature type="transmembrane region" description="Helical" evidence="11">
    <location>
        <begin position="172"/>
        <end position="195"/>
    </location>
</feature>
<dbReference type="RefSeq" id="WP_320421033.1">
    <property type="nucleotide sequence ID" value="NZ_JAXCLA010000001.1"/>
</dbReference>
<dbReference type="EMBL" id="JAXCLA010000001">
    <property type="protein sequence ID" value="MDY0743182.1"/>
    <property type="molecule type" value="Genomic_DNA"/>
</dbReference>
<evidence type="ECO:0000313" key="14">
    <source>
        <dbReference type="EMBL" id="MDY0743182.1"/>
    </source>
</evidence>
<keyword evidence="10 11" id="KW-0472">Membrane</keyword>
<keyword evidence="7" id="KW-0418">Kinase</keyword>
<dbReference type="Proteomes" id="UP001285263">
    <property type="component" value="Unassembled WGS sequence"/>
</dbReference>
<dbReference type="Gene3D" id="3.30.565.10">
    <property type="entry name" value="Histidine kinase-like ATPase, C-terminal domain"/>
    <property type="match status" value="1"/>
</dbReference>
<dbReference type="SMART" id="SM00304">
    <property type="entry name" value="HAMP"/>
    <property type="match status" value="1"/>
</dbReference>
<reference evidence="14 15" key="1">
    <citation type="submission" date="2023-11" db="EMBL/GenBank/DDBJ databases">
        <title>Paucibacter sp. nov., isolated from fresh soil in Korea.</title>
        <authorList>
            <person name="Le N.T.T."/>
        </authorList>
    </citation>
    <scope>NUCLEOTIDE SEQUENCE [LARGE SCALE GENOMIC DNA]</scope>
    <source>
        <strain evidence="14 15">R3-3</strain>
    </source>
</reference>
<evidence type="ECO:0000259" key="12">
    <source>
        <dbReference type="PROSITE" id="PS50109"/>
    </source>
</evidence>
<name>A0ABU5DA72_9BURK</name>
<feature type="domain" description="Histidine kinase" evidence="12">
    <location>
        <begin position="259"/>
        <end position="460"/>
    </location>
</feature>
<keyword evidence="14" id="KW-0067">ATP-binding</keyword>
<evidence type="ECO:0000256" key="8">
    <source>
        <dbReference type="ARBA" id="ARBA00022989"/>
    </source>
</evidence>
<dbReference type="InterPro" id="IPR036890">
    <property type="entry name" value="HATPase_C_sf"/>
</dbReference>
<dbReference type="InterPro" id="IPR003661">
    <property type="entry name" value="HisK_dim/P_dom"/>
</dbReference>
<keyword evidence="9" id="KW-0902">Two-component regulatory system</keyword>
<keyword evidence="14" id="KW-0547">Nucleotide-binding</keyword>
<evidence type="ECO:0000256" key="5">
    <source>
        <dbReference type="ARBA" id="ARBA00022679"/>
    </source>
</evidence>
<keyword evidence="8 11" id="KW-1133">Transmembrane helix</keyword>
<dbReference type="InterPro" id="IPR050428">
    <property type="entry name" value="TCS_sensor_his_kinase"/>
</dbReference>
<dbReference type="CDD" id="cd00082">
    <property type="entry name" value="HisKA"/>
    <property type="match status" value="1"/>
</dbReference>
<comment type="catalytic activity">
    <reaction evidence="1">
        <text>ATP + protein L-histidine = ADP + protein N-phospho-L-histidine.</text>
        <dbReference type="EC" id="2.7.13.3"/>
    </reaction>
</comment>
<dbReference type="InterPro" id="IPR003594">
    <property type="entry name" value="HATPase_dom"/>
</dbReference>
<dbReference type="SMART" id="SM00387">
    <property type="entry name" value="HATPase_c"/>
    <property type="match status" value="1"/>
</dbReference>
<evidence type="ECO:0000256" key="9">
    <source>
        <dbReference type="ARBA" id="ARBA00023012"/>
    </source>
</evidence>
<dbReference type="SUPFAM" id="SSF47384">
    <property type="entry name" value="Homodimeric domain of signal transducing histidine kinase"/>
    <property type="match status" value="1"/>
</dbReference>
<gene>
    <name evidence="14" type="ORF">SNE35_01625</name>
</gene>
<comment type="caution">
    <text evidence="14">The sequence shown here is derived from an EMBL/GenBank/DDBJ whole genome shotgun (WGS) entry which is preliminary data.</text>
</comment>
<evidence type="ECO:0000256" key="6">
    <source>
        <dbReference type="ARBA" id="ARBA00022692"/>
    </source>
</evidence>